<evidence type="ECO:0000259" key="1">
    <source>
        <dbReference type="Pfam" id="PF13590"/>
    </source>
</evidence>
<evidence type="ECO:0000313" key="3">
    <source>
        <dbReference type="Proteomes" id="UP000283522"/>
    </source>
</evidence>
<dbReference type="Gene3D" id="3.30.160.670">
    <property type="match status" value="1"/>
</dbReference>
<accession>A0A418PRH8</accession>
<dbReference type="InterPro" id="IPR025411">
    <property type="entry name" value="DUF4136"/>
</dbReference>
<dbReference type="EMBL" id="QXML01000005">
    <property type="protein sequence ID" value="RIW15175.1"/>
    <property type="molecule type" value="Genomic_DNA"/>
</dbReference>
<protein>
    <submittedName>
        <fullName evidence="2">DUF4136 domain-containing protein</fullName>
    </submittedName>
</protein>
<sequence>MKSNFSRMLLAMTASLALWSCYPDGMEYYEDTDITYTTYDVDFDFSARNTYSIPDKIVIDVEIEDGDTTFVYMKDVYAKPILQNIEANMANYGWTKVNISQKPDVVVTPAAMKNTTVFYSYWYDWWYGYGWGWYYPPYYSVSTYTTGTVIITLADPNIDNPVNRSQAAWIMAANGLASGVGDITRVTDAIDQAFVQSPYLKIN</sequence>
<keyword evidence="3" id="KW-1185">Reference proteome</keyword>
<dbReference type="Pfam" id="PF13590">
    <property type="entry name" value="DUF4136"/>
    <property type="match status" value="1"/>
</dbReference>
<gene>
    <name evidence="2" type="ORF">D0X99_12080</name>
</gene>
<name>A0A418PRH8_9BACT</name>
<dbReference type="RefSeq" id="WP_119478080.1">
    <property type="nucleotide sequence ID" value="NZ_QXML01000005.1"/>
</dbReference>
<feature type="domain" description="DUF4136" evidence="1">
    <location>
        <begin position="36"/>
        <end position="199"/>
    </location>
</feature>
<comment type="caution">
    <text evidence="2">The sequence shown here is derived from an EMBL/GenBank/DDBJ whole genome shotgun (WGS) entry which is preliminary data.</text>
</comment>
<proteinExistence type="predicted"/>
<reference evidence="2 3" key="1">
    <citation type="submission" date="2018-09" db="EMBL/GenBank/DDBJ databases">
        <authorList>
            <person name="Wang X."/>
            <person name="Du Z."/>
        </authorList>
    </citation>
    <scope>NUCLEOTIDE SEQUENCE [LARGE SCALE GENOMIC DNA]</scope>
    <source>
        <strain evidence="2 3">N3</strain>
    </source>
</reference>
<dbReference type="AlphaFoldDB" id="A0A418PRH8"/>
<dbReference type="Proteomes" id="UP000283522">
    <property type="component" value="Unassembled WGS sequence"/>
</dbReference>
<evidence type="ECO:0000313" key="2">
    <source>
        <dbReference type="EMBL" id="RIW15175.1"/>
    </source>
</evidence>
<dbReference type="OrthoDB" id="677831at2"/>
<organism evidence="2 3">
    <name type="scientific">Algoriphagus lacus</name>
    <dbReference type="NCBI Taxonomy" id="2056311"/>
    <lineage>
        <taxon>Bacteria</taxon>
        <taxon>Pseudomonadati</taxon>
        <taxon>Bacteroidota</taxon>
        <taxon>Cytophagia</taxon>
        <taxon>Cytophagales</taxon>
        <taxon>Cyclobacteriaceae</taxon>
        <taxon>Algoriphagus</taxon>
    </lineage>
</organism>